<sequence>MPNSNLKQKFSGISRVQLFITTLVFSLVGILDTSYLLAEKILGGTVKCIAVKGCDTVLQSSYSTLFGFVPASLAGFIFYIAVFILAFYLWSKGGKVQRGENILLVLAVLGLLFSGWFFYVQAVILQAFCTYCLISAFNTVLIFGSIFWLRFKS</sequence>
<keyword evidence="4" id="KW-0874">Quinone</keyword>
<evidence type="ECO:0000256" key="5">
    <source>
        <dbReference type="ARBA" id="ARBA00022989"/>
    </source>
</evidence>
<keyword evidence="6" id="KW-0560">Oxidoreductase</keyword>
<feature type="transmembrane region" description="Helical" evidence="10">
    <location>
        <begin position="102"/>
        <end position="119"/>
    </location>
</feature>
<evidence type="ECO:0000256" key="3">
    <source>
        <dbReference type="ARBA" id="ARBA00022692"/>
    </source>
</evidence>
<evidence type="ECO:0000313" key="12">
    <source>
        <dbReference type="EMBL" id="OHA58489.1"/>
    </source>
</evidence>
<dbReference type="Pfam" id="PF07884">
    <property type="entry name" value="VKOR"/>
    <property type="match status" value="1"/>
</dbReference>
<dbReference type="PANTHER" id="PTHR34573">
    <property type="entry name" value="VKC DOMAIN-CONTAINING PROTEIN"/>
    <property type="match status" value="1"/>
</dbReference>
<keyword evidence="7 10" id="KW-0472">Membrane</keyword>
<evidence type="ECO:0000256" key="2">
    <source>
        <dbReference type="ARBA" id="ARBA00006214"/>
    </source>
</evidence>
<dbReference type="AlphaFoldDB" id="A0A1G2QEI8"/>
<evidence type="ECO:0000259" key="11">
    <source>
        <dbReference type="SMART" id="SM00756"/>
    </source>
</evidence>
<evidence type="ECO:0000256" key="1">
    <source>
        <dbReference type="ARBA" id="ARBA00004141"/>
    </source>
</evidence>
<dbReference type="GO" id="GO:0016020">
    <property type="term" value="C:membrane"/>
    <property type="evidence" value="ECO:0007669"/>
    <property type="project" value="UniProtKB-SubCell"/>
</dbReference>
<name>A0A1G2QEI8_9BACT</name>
<evidence type="ECO:0000256" key="9">
    <source>
        <dbReference type="ARBA" id="ARBA00023284"/>
    </source>
</evidence>
<feature type="transmembrane region" description="Helical" evidence="10">
    <location>
        <begin position="125"/>
        <end position="149"/>
    </location>
</feature>
<feature type="domain" description="Vitamin K epoxide reductase" evidence="11">
    <location>
        <begin position="15"/>
        <end position="150"/>
    </location>
</feature>
<evidence type="ECO:0000256" key="8">
    <source>
        <dbReference type="ARBA" id="ARBA00023157"/>
    </source>
</evidence>
<proteinExistence type="inferred from homology"/>
<feature type="transmembrane region" description="Helical" evidence="10">
    <location>
        <begin position="12"/>
        <end position="31"/>
    </location>
</feature>
<keyword evidence="3 10" id="KW-0812">Transmembrane</keyword>
<accession>A0A1G2QEI8</accession>
<dbReference type="Proteomes" id="UP000177043">
    <property type="component" value="Unassembled WGS sequence"/>
</dbReference>
<dbReference type="Gene3D" id="1.20.1440.130">
    <property type="entry name" value="VKOR domain"/>
    <property type="match status" value="1"/>
</dbReference>
<keyword evidence="5 10" id="KW-1133">Transmembrane helix</keyword>
<comment type="similarity">
    <text evidence="2">Belongs to the VKOR family.</text>
</comment>
<dbReference type="EMBL" id="MHTJ01000003">
    <property type="protein sequence ID" value="OHA58489.1"/>
    <property type="molecule type" value="Genomic_DNA"/>
</dbReference>
<organism evidence="12 13">
    <name type="scientific">Candidatus Vogelbacteria bacterium RIFOXYD1_FULL_44_32</name>
    <dbReference type="NCBI Taxonomy" id="1802438"/>
    <lineage>
        <taxon>Bacteria</taxon>
        <taxon>Candidatus Vogeliibacteriota</taxon>
    </lineage>
</organism>
<keyword evidence="8" id="KW-1015">Disulfide bond</keyword>
<dbReference type="GO" id="GO:0048038">
    <property type="term" value="F:quinone binding"/>
    <property type="evidence" value="ECO:0007669"/>
    <property type="project" value="UniProtKB-KW"/>
</dbReference>
<feature type="transmembrane region" description="Helical" evidence="10">
    <location>
        <begin position="65"/>
        <end position="90"/>
    </location>
</feature>
<dbReference type="GO" id="GO:0016491">
    <property type="term" value="F:oxidoreductase activity"/>
    <property type="evidence" value="ECO:0007669"/>
    <property type="project" value="UniProtKB-KW"/>
</dbReference>
<comment type="subcellular location">
    <subcellularLocation>
        <location evidence="1">Membrane</location>
        <topology evidence="1">Multi-pass membrane protein</topology>
    </subcellularLocation>
</comment>
<evidence type="ECO:0000256" key="6">
    <source>
        <dbReference type="ARBA" id="ARBA00023002"/>
    </source>
</evidence>
<evidence type="ECO:0000313" key="13">
    <source>
        <dbReference type="Proteomes" id="UP000177043"/>
    </source>
</evidence>
<dbReference type="SMART" id="SM00756">
    <property type="entry name" value="VKc"/>
    <property type="match status" value="1"/>
</dbReference>
<keyword evidence="9" id="KW-0676">Redox-active center</keyword>
<protein>
    <recommendedName>
        <fullName evidence="11">Vitamin K epoxide reductase domain-containing protein</fullName>
    </recommendedName>
</protein>
<dbReference type="STRING" id="1802438.A2571_01785"/>
<evidence type="ECO:0000256" key="10">
    <source>
        <dbReference type="SAM" id="Phobius"/>
    </source>
</evidence>
<reference evidence="12 13" key="1">
    <citation type="journal article" date="2016" name="Nat. Commun.">
        <title>Thousands of microbial genomes shed light on interconnected biogeochemical processes in an aquifer system.</title>
        <authorList>
            <person name="Anantharaman K."/>
            <person name="Brown C.T."/>
            <person name="Hug L.A."/>
            <person name="Sharon I."/>
            <person name="Castelle C.J."/>
            <person name="Probst A.J."/>
            <person name="Thomas B.C."/>
            <person name="Singh A."/>
            <person name="Wilkins M.J."/>
            <person name="Karaoz U."/>
            <person name="Brodie E.L."/>
            <person name="Williams K.H."/>
            <person name="Hubbard S.S."/>
            <person name="Banfield J.F."/>
        </authorList>
    </citation>
    <scope>NUCLEOTIDE SEQUENCE [LARGE SCALE GENOMIC DNA]</scope>
</reference>
<dbReference type="InterPro" id="IPR044698">
    <property type="entry name" value="VKOR/LTO1"/>
</dbReference>
<dbReference type="CDD" id="cd12916">
    <property type="entry name" value="VKOR_1"/>
    <property type="match status" value="1"/>
</dbReference>
<dbReference type="InterPro" id="IPR012932">
    <property type="entry name" value="VKOR"/>
</dbReference>
<evidence type="ECO:0000256" key="4">
    <source>
        <dbReference type="ARBA" id="ARBA00022719"/>
    </source>
</evidence>
<dbReference type="InterPro" id="IPR038354">
    <property type="entry name" value="VKOR_sf"/>
</dbReference>
<comment type="caution">
    <text evidence="12">The sequence shown here is derived from an EMBL/GenBank/DDBJ whole genome shotgun (WGS) entry which is preliminary data.</text>
</comment>
<evidence type="ECO:0000256" key="7">
    <source>
        <dbReference type="ARBA" id="ARBA00023136"/>
    </source>
</evidence>
<gene>
    <name evidence="12" type="ORF">A2571_01785</name>
</gene>
<dbReference type="PANTHER" id="PTHR34573:SF1">
    <property type="entry name" value="VITAMIN K EPOXIDE REDUCTASE DOMAIN-CONTAINING PROTEIN"/>
    <property type="match status" value="1"/>
</dbReference>